<dbReference type="GO" id="GO:0000463">
    <property type="term" value="P:maturation of LSU-rRNA from tricistronic rRNA transcript (SSU-rRNA, 5.8S rRNA, LSU-rRNA)"/>
    <property type="evidence" value="ECO:0007669"/>
    <property type="project" value="TreeGrafter"/>
</dbReference>
<feature type="region of interest" description="Disordered" evidence="2">
    <location>
        <begin position="1"/>
        <end position="51"/>
    </location>
</feature>
<evidence type="ECO:0000313" key="4">
    <source>
        <dbReference type="Ensembl" id="ENSEBUP00000022444.1"/>
    </source>
</evidence>
<reference evidence="4" key="1">
    <citation type="submission" date="2025-08" db="UniProtKB">
        <authorList>
            <consortium name="Ensembl"/>
        </authorList>
    </citation>
    <scope>IDENTIFICATION</scope>
</reference>
<sequence length="251" mass="28725">MDLPASCGLRRDERLGPASRGGQKTKAPARAMEEPGASEMMEEPGASERMEEPGTNEMRLSFGSAICVKNHKQETGCTGMRDKTRFVSLHSFTESHLLSDYRFLEDVSRVTDGLFRDRRMRAPSNQVLLRNKARKHAIDLRLMPYGFTKHKQNFLFFHQKIPEDQTLRSILTEYIDPKIADPIVKYYNLEMDKTIVQNLARKTIFEYPTVHVVLPSSAHTYHLLELPASQSTVKRKPCLPIHVLISVQNRT</sequence>
<name>A0A8C4QYG2_EPTBU</name>
<organism evidence="4 5">
    <name type="scientific">Eptatretus burgeri</name>
    <name type="common">Inshore hagfish</name>
    <dbReference type="NCBI Taxonomy" id="7764"/>
    <lineage>
        <taxon>Eukaryota</taxon>
        <taxon>Metazoa</taxon>
        <taxon>Chordata</taxon>
        <taxon>Craniata</taxon>
        <taxon>Vertebrata</taxon>
        <taxon>Cyclostomata</taxon>
        <taxon>Myxini</taxon>
        <taxon>Myxiniformes</taxon>
        <taxon>Myxinidae</taxon>
        <taxon>Eptatretinae</taxon>
        <taxon>Eptatretus</taxon>
    </lineage>
</organism>
<keyword evidence="1" id="KW-0597">Phosphoprotein</keyword>
<dbReference type="InterPro" id="IPR057721">
    <property type="entry name" value="BCD1_alpha/beta"/>
</dbReference>
<dbReference type="Ensembl" id="ENSEBUT00000023020.1">
    <property type="protein sequence ID" value="ENSEBUP00000022444.1"/>
    <property type="gene ID" value="ENSEBUG00000013826.1"/>
</dbReference>
<accession>A0A8C4QYG2</accession>
<proteinExistence type="predicted"/>
<dbReference type="PANTHER" id="PTHR13483:SF3">
    <property type="entry name" value="BOX C_D SNORNA PROTEIN 1"/>
    <property type="match status" value="1"/>
</dbReference>
<evidence type="ECO:0000313" key="5">
    <source>
        <dbReference type="Proteomes" id="UP000694388"/>
    </source>
</evidence>
<reference evidence="4" key="2">
    <citation type="submission" date="2025-09" db="UniProtKB">
        <authorList>
            <consortium name="Ensembl"/>
        </authorList>
    </citation>
    <scope>IDENTIFICATION</scope>
</reference>
<keyword evidence="5" id="KW-1185">Reference proteome</keyword>
<dbReference type="GO" id="GO:0000492">
    <property type="term" value="P:box C/D snoRNP assembly"/>
    <property type="evidence" value="ECO:0007669"/>
    <property type="project" value="TreeGrafter"/>
</dbReference>
<dbReference type="GeneTree" id="ENSGT00390000017201"/>
<evidence type="ECO:0000256" key="1">
    <source>
        <dbReference type="ARBA" id="ARBA00022553"/>
    </source>
</evidence>
<dbReference type="Proteomes" id="UP000694388">
    <property type="component" value="Unplaced"/>
</dbReference>
<protein>
    <recommendedName>
        <fullName evidence="3">BCD1 alpha/beta domain-containing protein</fullName>
    </recommendedName>
</protein>
<dbReference type="AlphaFoldDB" id="A0A8C4QYG2"/>
<dbReference type="Pfam" id="PF25790">
    <property type="entry name" value="BCD1"/>
    <property type="match status" value="1"/>
</dbReference>
<dbReference type="PANTHER" id="PTHR13483">
    <property type="entry name" value="BOX C_D SNORNA PROTEIN 1-RELATED"/>
    <property type="match status" value="1"/>
</dbReference>
<dbReference type="InterPro" id="IPR051639">
    <property type="entry name" value="BCD1"/>
</dbReference>
<dbReference type="GO" id="GO:0070761">
    <property type="term" value="C:pre-snoRNP complex"/>
    <property type="evidence" value="ECO:0007669"/>
    <property type="project" value="TreeGrafter"/>
</dbReference>
<dbReference type="GO" id="GO:0048254">
    <property type="term" value="P:snoRNA localization"/>
    <property type="evidence" value="ECO:0007669"/>
    <property type="project" value="TreeGrafter"/>
</dbReference>
<dbReference type="GO" id="GO:0005634">
    <property type="term" value="C:nucleus"/>
    <property type="evidence" value="ECO:0007669"/>
    <property type="project" value="TreeGrafter"/>
</dbReference>
<evidence type="ECO:0000256" key="2">
    <source>
        <dbReference type="SAM" id="MobiDB-lite"/>
    </source>
</evidence>
<evidence type="ECO:0000259" key="3">
    <source>
        <dbReference type="Pfam" id="PF25790"/>
    </source>
</evidence>
<feature type="domain" description="BCD1 alpha/beta" evidence="3">
    <location>
        <begin position="184"/>
        <end position="222"/>
    </location>
</feature>